<dbReference type="Proteomes" id="UP001059209">
    <property type="component" value="Chromosome"/>
</dbReference>
<sequence>MKQTLGILLLILASSCLPDLKQDVKISDYYYILKQESPNGKYKIYNYCRSGMMAFSSDICGTQIQKKESEFKERAGIELNGKISKWIGKDTLEIYRFKSNADLERPKDTLSTITYEKAYDLTLKVINYDRITGGFLNEYYFNEINIDSKKVKLNGLKRKLDPIIGVPIELELGNIEIESKNDTISKIVFNEVKTSMNGQYRNPDGSVTENLPQIMTKSTYFYPTKKLLTSDFQNKVGVYYDIKTTGNSVYN</sequence>
<protein>
    <submittedName>
        <fullName evidence="1">Uncharacterized protein</fullName>
    </submittedName>
</protein>
<evidence type="ECO:0000313" key="1">
    <source>
        <dbReference type="EMBL" id="UWX55756.1"/>
    </source>
</evidence>
<dbReference type="PROSITE" id="PS51257">
    <property type="entry name" value="PROKAR_LIPOPROTEIN"/>
    <property type="match status" value="1"/>
</dbReference>
<organism evidence="1 2">
    <name type="scientific">Maribacter litopenaei</name>
    <dbReference type="NCBI Taxonomy" id="2976127"/>
    <lineage>
        <taxon>Bacteria</taxon>
        <taxon>Pseudomonadati</taxon>
        <taxon>Bacteroidota</taxon>
        <taxon>Flavobacteriia</taxon>
        <taxon>Flavobacteriales</taxon>
        <taxon>Flavobacteriaceae</taxon>
        <taxon>Maribacter</taxon>
    </lineage>
</organism>
<accession>A0ABY5YD00</accession>
<proteinExistence type="predicted"/>
<reference evidence="1" key="1">
    <citation type="submission" date="2022-09" db="EMBL/GenBank/DDBJ databases">
        <title>Maribacter litopenaei sp. nov., isolated from the intestinal tract of the Pacific White Shrimp, Litopenaeus vannamei.</title>
        <authorList>
            <person name="Kim S.Y."/>
            <person name="Hwang C.Y."/>
        </authorList>
    </citation>
    <scope>NUCLEOTIDE SEQUENCE</scope>
    <source>
        <strain evidence="1">HL-LV01</strain>
    </source>
</reference>
<dbReference type="RefSeq" id="WP_260574056.1">
    <property type="nucleotide sequence ID" value="NZ_CP104205.1"/>
</dbReference>
<gene>
    <name evidence="1" type="ORF">NYZ99_04860</name>
</gene>
<evidence type="ECO:0000313" key="2">
    <source>
        <dbReference type="Proteomes" id="UP001059209"/>
    </source>
</evidence>
<dbReference type="EMBL" id="CP104205">
    <property type="protein sequence ID" value="UWX55756.1"/>
    <property type="molecule type" value="Genomic_DNA"/>
</dbReference>
<keyword evidence="2" id="KW-1185">Reference proteome</keyword>
<name>A0ABY5YD00_9FLAO</name>